<organism evidence="2 3">
    <name type="scientific">Vespula pensylvanica</name>
    <name type="common">Western yellow jacket</name>
    <name type="synonym">Wasp</name>
    <dbReference type="NCBI Taxonomy" id="30213"/>
    <lineage>
        <taxon>Eukaryota</taxon>
        <taxon>Metazoa</taxon>
        <taxon>Ecdysozoa</taxon>
        <taxon>Arthropoda</taxon>
        <taxon>Hexapoda</taxon>
        <taxon>Insecta</taxon>
        <taxon>Pterygota</taxon>
        <taxon>Neoptera</taxon>
        <taxon>Endopterygota</taxon>
        <taxon>Hymenoptera</taxon>
        <taxon>Apocrita</taxon>
        <taxon>Aculeata</taxon>
        <taxon>Vespoidea</taxon>
        <taxon>Vespidae</taxon>
        <taxon>Vespinae</taxon>
        <taxon>Vespula</taxon>
    </lineage>
</organism>
<accession>A0A834P2J7</accession>
<dbReference type="EMBL" id="JACSDY010000006">
    <property type="protein sequence ID" value="KAF7425736.1"/>
    <property type="molecule type" value="Genomic_DNA"/>
</dbReference>
<gene>
    <name evidence="2" type="ORF">H0235_008174</name>
</gene>
<protein>
    <submittedName>
        <fullName evidence="2">Uncharacterized protein</fullName>
    </submittedName>
</protein>
<keyword evidence="3" id="KW-1185">Reference proteome</keyword>
<evidence type="ECO:0000313" key="2">
    <source>
        <dbReference type="EMBL" id="KAF7425736.1"/>
    </source>
</evidence>
<dbReference type="AlphaFoldDB" id="A0A834P2J7"/>
<name>A0A834P2J7_VESPE</name>
<sequence>MVMAVMVVVRDGGGCDSGGRTELSFCWDQVQGLGWLLDINFWNLVKSKPVESECLICKIFGLWFNMEKSRDCRVDVQRNPVVTLTNDDDNNKGQDRMLYGPEANQSRESPCSGHSDKEEGVALNAIPLKRLTSDKTYR</sequence>
<evidence type="ECO:0000313" key="3">
    <source>
        <dbReference type="Proteomes" id="UP000600918"/>
    </source>
</evidence>
<comment type="caution">
    <text evidence="2">The sequence shown here is derived from an EMBL/GenBank/DDBJ whole genome shotgun (WGS) entry which is preliminary data.</text>
</comment>
<proteinExistence type="predicted"/>
<evidence type="ECO:0000256" key="1">
    <source>
        <dbReference type="SAM" id="MobiDB-lite"/>
    </source>
</evidence>
<feature type="region of interest" description="Disordered" evidence="1">
    <location>
        <begin position="83"/>
        <end position="126"/>
    </location>
</feature>
<reference evidence="2" key="1">
    <citation type="journal article" date="2020" name="G3 (Bethesda)">
        <title>High-Quality Assemblies for Three Invasive Social Wasps from the &lt;i&gt;Vespula&lt;/i&gt; Genus.</title>
        <authorList>
            <person name="Harrop T.W.R."/>
            <person name="Guhlin J."/>
            <person name="McLaughlin G.M."/>
            <person name="Permina E."/>
            <person name="Stockwell P."/>
            <person name="Gilligan J."/>
            <person name="Le Lec M.F."/>
            <person name="Gruber M.A.M."/>
            <person name="Quinn O."/>
            <person name="Lovegrove M."/>
            <person name="Duncan E.J."/>
            <person name="Remnant E.J."/>
            <person name="Van Eeckhoven J."/>
            <person name="Graham B."/>
            <person name="Knapp R.A."/>
            <person name="Langford K.W."/>
            <person name="Kronenberg Z."/>
            <person name="Press M.O."/>
            <person name="Eacker S.M."/>
            <person name="Wilson-Rankin E.E."/>
            <person name="Purcell J."/>
            <person name="Lester P.J."/>
            <person name="Dearden P.K."/>
        </authorList>
    </citation>
    <scope>NUCLEOTIDE SEQUENCE</scope>
    <source>
        <strain evidence="2">Volc-1</strain>
    </source>
</reference>
<dbReference type="Proteomes" id="UP000600918">
    <property type="component" value="Unassembled WGS sequence"/>
</dbReference>